<keyword evidence="12" id="KW-1185">Reference proteome</keyword>
<evidence type="ECO:0000256" key="2">
    <source>
        <dbReference type="ARBA" id="ARBA00022576"/>
    </source>
</evidence>
<dbReference type="STRING" id="538381.GCA_001696535_01858"/>
<dbReference type="InterPro" id="IPR012703">
    <property type="entry name" value="NH2EtPonate_pyrv_transaminase"/>
</dbReference>
<evidence type="ECO:0000259" key="10">
    <source>
        <dbReference type="Pfam" id="PF00266"/>
    </source>
</evidence>
<dbReference type="Pfam" id="PF00266">
    <property type="entry name" value="Aminotran_5"/>
    <property type="match status" value="1"/>
</dbReference>
<evidence type="ECO:0000256" key="9">
    <source>
        <dbReference type="PIRSR" id="PIRSR000524-50"/>
    </source>
</evidence>
<name>A0A285SHM9_9HYPH</name>
<accession>A0A285SHM9</accession>
<organism evidence="11 12">
    <name type="scientific">Stappia indica</name>
    <dbReference type="NCBI Taxonomy" id="538381"/>
    <lineage>
        <taxon>Bacteria</taxon>
        <taxon>Pseudomonadati</taxon>
        <taxon>Pseudomonadota</taxon>
        <taxon>Alphaproteobacteria</taxon>
        <taxon>Hyphomicrobiales</taxon>
        <taxon>Stappiaceae</taxon>
        <taxon>Stappia</taxon>
    </lineage>
</organism>
<dbReference type="Proteomes" id="UP000219331">
    <property type="component" value="Unassembled WGS sequence"/>
</dbReference>
<dbReference type="GO" id="GO:0019700">
    <property type="term" value="P:organic phosphonate catabolic process"/>
    <property type="evidence" value="ECO:0007669"/>
    <property type="project" value="UniProtKB-UniRule"/>
</dbReference>
<dbReference type="Gene3D" id="3.40.640.10">
    <property type="entry name" value="Type I PLP-dependent aspartate aminotransferase-like (Major domain)"/>
    <property type="match status" value="1"/>
</dbReference>
<evidence type="ECO:0000256" key="4">
    <source>
        <dbReference type="ARBA" id="ARBA00022898"/>
    </source>
</evidence>
<dbReference type="PANTHER" id="PTHR42778:SF1">
    <property type="entry name" value="2-AMINOETHYLPHOSPHONATE--PYRUVATE TRANSAMINASE"/>
    <property type="match status" value="1"/>
</dbReference>
<evidence type="ECO:0000313" key="11">
    <source>
        <dbReference type="EMBL" id="SOC07404.1"/>
    </source>
</evidence>
<feature type="modified residue" description="N6-(pyridoxal phosphate)lysine" evidence="7 9">
    <location>
        <position position="195"/>
    </location>
</feature>
<evidence type="ECO:0000256" key="7">
    <source>
        <dbReference type="HAMAP-Rule" id="MF_01376"/>
    </source>
</evidence>
<comment type="subunit">
    <text evidence="7">Homodimer.</text>
</comment>
<evidence type="ECO:0000256" key="8">
    <source>
        <dbReference type="PIRSR" id="PIRSR000524-1"/>
    </source>
</evidence>
<evidence type="ECO:0000256" key="5">
    <source>
        <dbReference type="ARBA" id="ARBA00023317"/>
    </source>
</evidence>
<comment type="cofactor">
    <cofactor evidence="1 7 9">
        <name>pyridoxal 5'-phosphate</name>
        <dbReference type="ChEBI" id="CHEBI:597326"/>
    </cofactor>
</comment>
<keyword evidence="4 7" id="KW-0663">Pyridoxal phosphate</keyword>
<dbReference type="NCBIfam" id="TIGR03301">
    <property type="entry name" value="PhnW-AepZ"/>
    <property type="match status" value="1"/>
</dbReference>
<sequence length="372" mass="39486">MTASKGPVLLTPGPLTTSDRVKAAMLRDWGSRDPAFTRLAGEVLTRVRALAGGTAEEHVCVPVQGSGTFAVEAMLGSMLRPDERLLLLVNGAYGRRMAEICRRLGRPFEAVEVAETEAHDPAALAERLAADPGIAAVAIVHCETTSGLLNPLEEIAAVVRAAGRRLLVDAMSSFGAIAVDISGWGISALAASSNKCLQGVPGLAFVVCRSDELAARRGVSVSLALDLEDQARALAGDGQWRFTPPTHVVAALHEALQELEEEGGPAARLARYTANRDTLIAGMARLGFVPALDPALQAPVIVSFLEPQEDWYDFSTFYDALESRGFAIYAGKMKALGTFRVGTIGAIDSLVIERFLAAAEAVVTELKQKLIR</sequence>
<dbReference type="InterPro" id="IPR024169">
    <property type="entry name" value="SP_NH2Trfase/AEP_transaminase"/>
</dbReference>
<dbReference type="InterPro" id="IPR015422">
    <property type="entry name" value="PyrdxlP-dep_Trfase_small"/>
</dbReference>
<keyword evidence="3 7" id="KW-0808">Transferase</keyword>
<evidence type="ECO:0000313" key="12">
    <source>
        <dbReference type="Proteomes" id="UP000219331"/>
    </source>
</evidence>
<gene>
    <name evidence="7" type="primary">phnW</name>
    <name evidence="11" type="ORF">SAMN05421512_105362</name>
</gene>
<dbReference type="GO" id="GO:0047304">
    <property type="term" value="F:2-aminoethylphosphonate-pyruvate transaminase activity"/>
    <property type="evidence" value="ECO:0007669"/>
    <property type="project" value="UniProtKB-UniRule"/>
</dbReference>
<dbReference type="EC" id="2.6.1.37" evidence="7"/>
<dbReference type="HAMAP" id="MF_01376">
    <property type="entry name" value="PhnW_aminotrans_5"/>
    <property type="match status" value="1"/>
</dbReference>
<reference evidence="11 12" key="1">
    <citation type="submission" date="2017-08" db="EMBL/GenBank/DDBJ databases">
        <authorList>
            <person name="de Groot N.N."/>
        </authorList>
    </citation>
    <scope>NUCLEOTIDE SEQUENCE [LARGE SCALE GENOMIC DNA]</scope>
    <source>
        <strain evidence="11 12">USBA 352</strain>
    </source>
</reference>
<dbReference type="OrthoDB" id="9766472at2"/>
<proteinExistence type="inferred from homology"/>
<dbReference type="NCBIfam" id="TIGR02326">
    <property type="entry name" value="transamin_PhnW"/>
    <property type="match status" value="1"/>
</dbReference>
<dbReference type="InterPro" id="IPR000192">
    <property type="entry name" value="Aminotrans_V_dom"/>
</dbReference>
<keyword evidence="5 7" id="KW-0670">Pyruvate</keyword>
<keyword evidence="2 7" id="KW-0032">Aminotransferase</keyword>
<dbReference type="PANTHER" id="PTHR42778">
    <property type="entry name" value="2-AMINOETHYLPHOSPHONATE--PYRUVATE TRANSAMINASE"/>
    <property type="match status" value="1"/>
</dbReference>
<dbReference type="Gene3D" id="3.90.1150.10">
    <property type="entry name" value="Aspartate Aminotransferase, domain 1"/>
    <property type="match status" value="1"/>
</dbReference>
<protein>
    <recommendedName>
        <fullName evidence="7">2-aminoethylphosphonate--pyruvate transaminase</fullName>
        <ecNumber evidence="7">2.6.1.37</ecNumber>
    </recommendedName>
    <alternativeName>
        <fullName evidence="7">2-aminoethylphosphonate aminotransferase</fullName>
    </alternativeName>
    <alternativeName>
        <fullName evidence="7">AEP transaminase</fullName>
        <shortName evidence="7">AEPT</shortName>
    </alternativeName>
</protein>
<dbReference type="AlphaFoldDB" id="A0A285SHM9"/>
<dbReference type="EMBL" id="OBML01000005">
    <property type="protein sequence ID" value="SOC07404.1"/>
    <property type="molecule type" value="Genomic_DNA"/>
</dbReference>
<dbReference type="InterPro" id="IPR015421">
    <property type="entry name" value="PyrdxlP-dep_Trfase_major"/>
</dbReference>
<feature type="binding site" evidence="8">
    <location>
        <position position="340"/>
    </location>
    <ligand>
        <name>substrate</name>
    </ligand>
</feature>
<evidence type="ECO:0000256" key="6">
    <source>
        <dbReference type="ARBA" id="ARBA00049460"/>
    </source>
</evidence>
<comment type="function">
    <text evidence="7">Involved in phosphonate degradation.</text>
</comment>
<comment type="similarity">
    <text evidence="7">Belongs to the class-V pyridoxal-phosphate-dependent aminotransferase family. PhnW subfamily.</text>
</comment>
<dbReference type="InterPro" id="IPR015424">
    <property type="entry name" value="PyrdxlP-dep_Trfase"/>
</dbReference>
<comment type="catalytic activity">
    <reaction evidence="6 7">
        <text>(2-aminoethyl)phosphonate + pyruvate = phosphonoacetaldehyde + L-alanine</text>
        <dbReference type="Rhea" id="RHEA:17021"/>
        <dbReference type="ChEBI" id="CHEBI:15361"/>
        <dbReference type="ChEBI" id="CHEBI:57418"/>
        <dbReference type="ChEBI" id="CHEBI:57972"/>
        <dbReference type="ChEBI" id="CHEBI:58383"/>
        <dbReference type="EC" id="2.6.1.37"/>
    </reaction>
</comment>
<evidence type="ECO:0000256" key="1">
    <source>
        <dbReference type="ARBA" id="ARBA00001933"/>
    </source>
</evidence>
<evidence type="ECO:0000256" key="3">
    <source>
        <dbReference type="ARBA" id="ARBA00022679"/>
    </source>
</evidence>
<dbReference type="NCBIfam" id="NF010006">
    <property type="entry name" value="PRK13479.1"/>
    <property type="match status" value="1"/>
</dbReference>
<dbReference type="RefSeq" id="WP_097174982.1">
    <property type="nucleotide sequence ID" value="NZ_OBML01000005.1"/>
</dbReference>
<dbReference type="SUPFAM" id="SSF53383">
    <property type="entry name" value="PLP-dependent transferases"/>
    <property type="match status" value="1"/>
</dbReference>
<feature type="domain" description="Aminotransferase class V" evidence="10">
    <location>
        <begin position="24"/>
        <end position="332"/>
    </location>
</feature>
<dbReference type="PIRSF" id="PIRSF000524">
    <property type="entry name" value="SPT"/>
    <property type="match status" value="1"/>
</dbReference>